<proteinExistence type="predicted"/>
<organism evidence="1 2">
    <name type="scientific">Flavobacterium chungangense</name>
    <dbReference type="NCBI Taxonomy" id="554283"/>
    <lineage>
        <taxon>Bacteria</taxon>
        <taxon>Pseudomonadati</taxon>
        <taxon>Bacteroidota</taxon>
        <taxon>Flavobacteriia</taxon>
        <taxon>Flavobacteriales</taxon>
        <taxon>Flavobacteriaceae</taxon>
        <taxon>Flavobacterium</taxon>
    </lineage>
</organism>
<dbReference type="Proteomes" id="UP000556700">
    <property type="component" value="Unassembled WGS sequence"/>
</dbReference>
<reference evidence="1 2" key="1">
    <citation type="submission" date="2020-06" db="EMBL/GenBank/DDBJ databases">
        <authorList>
            <person name="Criscuolo A."/>
        </authorList>
    </citation>
    <scope>NUCLEOTIDE SEQUENCE [LARGE SCALE GENOMIC DNA]</scope>
    <source>
        <strain evidence="2">CIP 110025</strain>
    </source>
</reference>
<name>A0A6V6Z8L9_9FLAO</name>
<gene>
    <name evidence="1" type="ORF">FLACHUCJ7_03641</name>
</gene>
<protein>
    <submittedName>
        <fullName evidence="1">Uncharacterized protein</fullName>
    </submittedName>
</protein>
<sequence length="134" mass="16169">MFNLFKKQNEIPEFNIINKYSKKDMYFSRIRKWDWLNAEQIYISEKYSNEKVKMITLDYWSQEMFLDSDGQKTVSEYLQILINQFQKSKMKIPSDLDQFMIEILESLNTDLGAIEFSNKPITLRPEFEKPLTNK</sequence>
<dbReference type="RefSeq" id="WP_031454730.1">
    <property type="nucleotide sequence ID" value="NZ_CAIJDO010000213.1"/>
</dbReference>
<dbReference type="EMBL" id="CAIJDO010000213">
    <property type="protein sequence ID" value="CAD0008110.1"/>
    <property type="molecule type" value="Genomic_DNA"/>
</dbReference>
<comment type="caution">
    <text evidence="1">The sequence shown here is derived from an EMBL/GenBank/DDBJ whole genome shotgun (WGS) entry which is preliminary data.</text>
</comment>
<accession>A0A6V6Z8L9</accession>
<evidence type="ECO:0000313" key="2">
    <source>
        <dbReference type="Proteomes" id="UP000556700"/>
    </source>
</evidence>
<dbReference type="AlphaFoldDB" id="A0A6V6Z8L9"/>
<evidence type="ECO:0000313" key="1">
    <source>
        <dbReference type="EMBL" id="CAD0008110.1"/>
    </source>
</evidence>
<keyword evidence="2" id="KW-1185">Reference proteome</keyword>